<dbReference type="EMBL" id="SNRY01004240">
    <property type="protein sequence ID" value="KAA6318292.1"/>
    <property type="molecule type" value="Genomic_DNA"/>
</dbReference>
<dbReference type="AlphaFoldDB" id="A0A5J4Q9Z5"/>
<gene>
    <name evidence="1" type="ORF">EZS27_031682</name>
</gene>
<comment type="caution">
    <text evidence="1">The sequence shown here is derived from an EMBL/GenBank/DDBJ whole genome shotgun (WGS) entry which is preliminary data.</text>
</comment>
<protein>
    <submittedName>
        <fullName evidence="1">Uncharacterized protein</fullName>
    </submittedName>
</protein>
<evidence type="ECO:0000313" key="1">
    <source>
        <dbReference type="EMBL" id="KAA6318292.1"/>
    </source>
</evidence>
<sequence length="266" mass="30386">MGVLLLLLVACSDNGEKKATEDLVLAREALDTDNFSKARALIDSIKILYPKAYEARREGNRIMRQIELKEQQQGLAFLEKTLSEKQGAFERIKNRFVLEKDVEYQETGNYFLPAQTVEKNMNRSYLRFQVDEHGVMTMTSIYCGASNIHHTGVKVIAPDGSFAETPTSKDRYETSDLGVQIEKVDYPVGQDGNVVGFIYLNRDTNIRVEYQGERKYATTMSATDRKAAAELYELSQTLSSIEQIKNEMKETSMHVEFVKKNMERHE</sequence>
<proteinExistence type="predicted"/>
<accession>A0A5J4Q9Z5</accession>
<name>A0A5J4Q9Z5_9ZZZZ</name>
<organism evidence="1">
    <name type="scientific">termite gut metagenome</name>
    <dbReference type="NCBI Taxonomy" id="433724"/>
    <lineage>
        <taxon>unclassified sequences</taxon>
        <taxon>metagenomes</taxon>
        <taxon>organismal metagenomes</taxon>
    </lineage>
</organism>
<reference evidence="1" key="1">
    <citation type="submission" date="2019-03" db="EMBL/GenBank/DDBJ databases">
        <title>Single cell metagenomics reveals metabolic interactions within the superorganism composed of flagellate Streblomastix strix and complex community of Bacteroidetes bacteria on its surface.</title>
        <authorList>
            <person name="Treitli S.C."/>
            <person name="Kolisko M."/>
            <person name="Husnik F."/>
            <person name="Keeling P."/>
            <person name="Hampl V."/>
        </authorList>
    </citation>
    <scope>NUCLEOTIDE SEQUENCE</scope>
    <source>
        <strain evidence="1">STM</strain>
    </source>
</reference>